<evidence type="ECO:0000256" key="2">
    <source>
        <dbReference type="ARBA" id="ARBA00007533"/>
    </source>
</evidence>
<evidence type="ECO:0000256" key="9">
    <source>
        <dbReference type="ARBA" id="ARBA00047781"/>
    </source>
</evidence>
<evidence type="ECO:0000313" key="12">
    <source>
        <dbReference type="Proteomes" id="UP000095401"/>
    </source>
</evidence>
<dbReference type="InterPro" id="IPR004468">
    <property type="entry name" value="CTP_synthase"/>
</dbReference>
<comment type="pathway">
    <text evidence="1">Pyrimidine metabolism; CTP biosynthesis via de novo pathway; CTP from UDP: step 2/2.</text>
</comment>
<dbReference type="SUPFAM" id="SSF52317">
    <property type="entry name" value="Class I glutamine amidotransferase-like"/>
    <property type="match status" value="1"/>
</dbReference>
<keyword evidence="4" id="KW-0436">Ligase</keyword>
<reference evidence="12" key="1">
    <citation type="submission" date="2016-09" db="EMBL/GenBank/DDBJ databases">
        <title>Acidihalobacter prosperus F5.</title>
        <authorList>
            <person name="Khaleque H.N."/>
            <person name="Ramsay J.P."/>
            <person name="Kaksonen A.H."/>
            <person name="Boxall N.J."/>
            <person name="Watkin E.L.J."/>
        </authorList>
    </citation>
    <scope>NUCLEOTIDE SEQUENCE [LARGE SCALE GENOMIC DNA]</scope>
    <source>
        <strain evidence="12">F5</strain>
    </source>
</reference>
<dbReference type="RefSeq" id="WP_070077673.1">
    <property type="nucleotide sequence ID" value="NZ_CP017415.1"/>
</dbReference>
<comment type="catalytic activity">
    <reaction evidence="9">
        <text>UTP + L-glutamine + ATP + H2O = CTP + L-glutamate + ADP + phosphate + 2 H(+)</text>
        <dbReference type="Rhea" id="RHEA:26426"/>
        <dbReference type="ChEBI" id="CHEBI:15377"/>
        <dbReference type="ChEBI" id="CHEBI:15378"/>
        <dbReference type="ChEBI" id="CHEBI:29985"/>
        <dbReference type="ChEBI" id="CHEBI:30616"/>
        <dbReference type="ChEBI" id="CHEBI:37563"/>
        <dbReference type="ChEBI" id="CHEBI:43474"/>
        <dbReference type="ChEBI" id="CHEBI:46398"/>
        <dbReference type="ChEBI" id="CHEBI:58359"/>
        <dbReference type="ChEBI" id="CHEBI:456216"/>
        <dbReference type="EC" id="6.3.4.2"/>
    </reaction>
</comment>
<organism evidence="11 12">
    <name type="scientific">Acidihalobacter yilgarnensis</name>
    <dbReference type="NCBI Taxonomy" id="2819280"/>
    <lineage>
        <taxon>Bacteria</taxon>
        <taxon>Pseudomonadati</taxon>
        <taxon>Pseudomonadota</taxon>
        <taxon>Gammaproteobacteria</taxon>
        <taxon>Chromatiales</taxon>
        <taxon>Ectothiorhodospiraceae</taxon>
        <taxon>Acidihalobacter</taxon>
    </lineage>
</organism>
<dbReference type="Gene3D" id="3.40.50.880">
    <property type="match status" value="1"/>
</dbReference>
<evidence type="ECO:0000256" key="8">
    <source>
        <dbReference type="ARBA" id="ARBA00022975"/>
    </source>
</evidence>
<evidence type="ECO:0000256" key="1">
    <source>
        <dbReference type="ARBA" id="ARBA00005171"/>
    </source>
</evidence>
<dbReference type="Proteomes" id="UP000095401">
    <property type="component" value="Chromosome"/>
</dbReference>
<dbReference type="InterPro" id="IPR029062">
    <property type="entry name" value="Class_I_gatase-like"/>
</dbReference>
<comment type="similarity">
    <text evidence="2">Belongs to the CTP synthase family.</text>
</comment>
<dbReference type="PROSITE" id="PS51273">
    <property type="entry name" value="GATASE_TYPE_1"/>
    <property type="match status" value="1"/>
</dbReference>
<evidence type="ECO:0000256" key="4">
    <source>
        <dbReference type="ARBA" id="ARBA00022598"/>
    </source>
</evidence>
<sequence>MNTTVNIGLIGDYNPNVAAHRAIPYALAQASDKLGLGIGFEWVPTEEISAAERIAGFDGLWCVPASPYRNMDGALLAIRHARENGTPYLGTCGGCQHAILEYARNVLGWADADHAETAPDAARVVIAPLACALIEATGTVDLTPGSRLAAIYGDLRATAEYRCSFGLSEVFRKELLRGPLRLTATDADNGEVRAVELDDHPFFVATLFQPERVALRGESAPLVSAFASACAQ</sequence>
<evidence type="ECO:0000313" key="11">
    <source>
        <dbReference type="EMBL" id="AOU97285.1"/>
    </source>
</evidence>
<dbReference type="NCBIfam" id="NF004836">
    <property type="entry name" value="PRK06186.1"/>
    <property type="match status" value="1"/>
</dbReference>
<evidence type="ECO:0000256" key="5">
    <source>
        <dbReference type="ARBA" id="ARBA00022741"/>
    </source>
</evidence>
<evidence type="ECO:0000256" key="7">
    <source>
        <dbReference type="ARBA" id="ARBA00022962"/>
    </source>
</evidence>
<accession>A0A1D8ILG3</accession>
<proteinExistence type="inferred from homology"/>
<evidence type="ECO:0000256" key="6">
    <source>
        <dbReference type="ARBA" id="ARBA00022840"/>
    </source>
</evidence>
<evidence type="ECO:0000259" key="10">
    <source>
        <dbReference type="Pfam" id="PF00117"/>
    </source>
</evidence>
<dbReference type="UniPathway" id="UPA00159">
    <property type="reaction ID" value="UER00277"/>
</dbReference>
<dbReference type="InterPro" id="IPR017926">
    <property type="entry name" value="GATASE"/>
</dbReference>
<dbReference type="EMBL" id="CP017415">
    <property type="protein sequence ID" value="AOU97285.1"/>
    <property type="molecule type" value="Genomic_DNA"/>
</dbReference>
<keyword evidence="7" id="KW-0315">Glutamine amidotransferase</keyword>
<dbReference type="PANTHER" id="PTHR11550">
    <property type="entry name" value="CTP SYNTHASE"/>
    <property type="match status" value="1"/>
</dbReference>
<feature type="domain" description="Glutamine amidotransferase" evidence="10">
    <location>
        <begin position="23"/>
        <end position="222"/>
    </location>
</feature>
<dbReference type="GO" id="GO:0005829">
    <property type="term" value="C:cytosol"/>
    <property type="evidence" value="ECO:0007669"/>
    <property type="project" value="TreeGrafter"/>
</dbReference>
<name>A0A1D8ILG3_9GAMM</name>
<dbReference type="GO" id="GO:0005524">
    <property type="term" value="F:ATP binding"/>
    <property type="evidence" value="ECO:0007669"/>
    <property type="project" value="UniProtKB-KW"/>
</dbReference>
<dbReference type="GO" id="GO:0003883">
    <property type="term" value="F:CTP synthase activity"/>
    <property type="evidence" value="ECO:0007669"/>
    <property type="project" value="UniProtKB-EC"/>
</dbReference>
<keyword evidence="12" id="KW-1185">Reference proteome</keyword>
<dbReference type="GO" id="GO:0019856">
    <property type="term" value="P:pyrimidine nucleobase biosynthetic process"/>
    <property type="evidence" value="ECO:0007669"/>
    <property type="project" value="TreeGrafter"/>
</dbReference>
<dbReference type="GO" id="GO:0042802">
    <property type="term" value="F:identical protein binding"/>
    <property type="evidence" value="ECO:0007669"/>
    <property type="project" value="TreeGrafter"/>
</dbReference>
<keyword evidence="5" id="KW-0547">Nucleotide-binding</keyword>
<gene>
    <name evidence="11" type="ORF">BI364_04080</name>
</gene>
<dbReference type="AlphaFoldDB" id="A0A1D8ILG3"/>
<keyword evidence="8" id="KW-0665">Pyrimidine biosynthesis</keyword>
<dbReference type="Pfam" id="PF00117">
    <property type="entry name" value="GATase"/>
    <property type="match status" value="1"/>
</dbReference>
<keyword evidence="6" id="KW-0067">ATP-binding</keyword>
<dbReference type="PANTHER" id="PTHR11550:SF0">
    <property type="entry name" value="CTP SYNTHASE-RELATED"/>
    <property type="match status" value="1"/>
</dbReference>
<dbReference type="KEGG" id="aprs:BI364_04080"/>
<evidence type="ECO:0000256" key="3">
    <source>
        <dbReference type="ARBA" id="ARBA00012291"/>
    </source>
</evidence>
<protein>
    <recommendedName>
        <fullName evidence="3">CTP synthase (glutamine hydrolyzing)</fullName>
        <ecNumber evidence="3">6.3.4.2</ecNumber>
    </recommendedName>
</protein>
<dbReference type="GO" id="GO:0044210">
    <property type="term" value="P:'de novo' CTP biosynthetic process"/>
    <property type="evidence" value="ECO:0007669"/>
    <property type="project" value="UniProtKB-UniPathway"/>
</dbReference>
<dbReference type="EC" id="6.3.4.2" evidence="3"/>